<keyword evidence="3" id="KW-1185">Reference proteome</keyword>
<evidence type="ECO:0000256" key="1">
    <source>
        <dbReference type="SAM" id="Phobius"/>
    </source>
</evidence>
<dbReference type="OrthoDB" id="3024632at2759"/>
<gene>
    <name evidence="2" type="ORF">K443DRAFT_114928</name>
</gene>
<organism evidence="2 3">
    <name type="scientific">Laccaria amethystina LaAM-08-1</name>
    <dbReference type="NCBI Taxonomy" id="1095629"/>
    <lineage>
        <taxon>Eukaryota</taxon>
        <taxon>Fungi</taxon>
        <taxon>Dikarya</taxon>
        <taxon>Basidiomycota</taxon>
        <taxon>Agaricomycotina</taxon>
        <taxon>Agaricomycetes</taxon>
        <taxon>Agaricomycetidae</taxon>
        <taxon>Agaricales</taxon>
        <taxon>Agaricineae</taxon>
        <taxon>Hydnangiaceae</taxon>
        <taxon>Laccaria</taxon>
    </lineage>
</organism>
<accession>A0A0C9WTF2</accession>
<keyword evidence="1" id="KW-0472">Membrane</keyword>
<dbReference type="EMBL" id="KN838997">
    <property type="protein sequence ID" value="KIJ91508.1"/>
    <property type="molecule type" value="Genomic_DNA"/>
</dbReference>
<feature type="transmembrane region" description="Helical" evidence="1">
    <location>
        <begin position="297"/>
        <end position="318"/>
    </location>
</feature>
<keyword evidence="1" id="KW-1133">Transmembrane helix</keyword>
<keyword evidence="1" id="KW-0812">Transmembrane</keyword>
<reference evidence="3" key="2">
    <citation type="submission" date="2015-01" db="EMBL/GenBank/DDBJ databases">
        <title>Evolutionary Origins and Diversification of the Mycorrhizal Mutualists.</title>
        <authorList>
            <consortium name="DOE Joint Genome Institute"/>
            <consortium name="Mycorrhizal Genomics Consortium"/>
            <person name="Kohler A."/>
            <person name="Kuo A."/>
            <person name="Nagy L.G."/>
            <person name="Floudas D."/>
            <person name="Copeland A."/>
            <person name="Barry K.W."/>
            <person name="Cichocki N."/>
            <person name="Veneault-Fourrey C."/>
            <person name="LaButti K."/>
            <person name="Lindquist E.A."/>
            <person name="Lipzen A."/>
            <person name="Lundell T."/>
            <person name="Morin E."/>
            <person name="Murat C."/>
            <person name="Riley R."/>
            <person name="Ohm R."/>
            <person name="Sun H."/>
            <person name="Tunlid A."/>
            <person name="Henrissat B."/>
            <person name="Grigoriev I.V."/>
            <person name="Hibbett D.S."/>
            <person name="Martin F."/>
        </authorList>
    </citation>
    <scope>NUCLEOTIDE SEQUENCE [LARGE SCALE GENOMIC DNA]</scope>
    <source>
        <strain evidence="3">LaAM-08-1</strain>
    </source>
</reference>
<evidence type="ECO:0000313" key="2">
    <source>
        <dbReference type="EMBL" id="KIJ91508.1"/>
    </source>
</evidence>
<feature type="transmembrane region" description="Helical" evidence="1">
    <location>
        <begin position="215"/>
        <end position="241"/>
    </location>
</feature>
<dbReference type="AlphaFoldDB" id="A0A0C9WTF2"/>
<proteinExistence type="predicted"/>
<protein>
    <submittedName>
        <fullName evidence="2">Uncharacterized protein</fullName>
    </submittedName>
</protein>
<feature type="transmembrane region" description="Helical" evidence="1">
    <location>
        <begin position="324"/>
        <end position="342"/>
    </location>
</feature>
<dbReference type="HOGENOM" id="CLU_033572_0_0_1"/>
<sequence length="606" mass="67117">MAQEPPSKAHLRSSPLPFPTPNLGNAFAGLSALTTFIGSSAAESLILGNEGGAGVAWAAMSAFGLMDIVKTCVGAASPGWLRTVIGARSENTDAAVGLEVSSGQRGRGAMKRGKPTALEHKIKWEEIYAFDELISRGLAGFPDDKPQNAVTPNKNTLRDSQAHAARRNIKKRSEHIDMTPDVYLYSVNPFYPPHDSWFQIPVLLLSLAKVGEGLVLWRLAGNIGIATLIPWAYFFLVACVVEAREMIVTRRPPVLDGELDIIVGQFPNMKQITESSPRTRIVIGAPRNPRKAIWWKAAWALGSLICLLVTGFTYLSLAQQTNEIVMLWLMFQAFWLLGRTLVHHYAESPRQAMAPRLLYKRPWETLSSILRDRVVNLMVALSKYMISVHPRREDAYRDNVSTTSELRRVIIETPTILNYPLSQNELQPSNHDRLQVDIEIHAVIGDATLVSAVWLANVPGLTFENMYDTCILCLKLPPSGTTSRYATIPSVRFFNGVSVSEPSSFDEETNQPLDTIPQFLPKGQLRDTPSTWWYLIPAGERRWLIVKHAVESPVLGKHSAELVSDERVTAILARGHLLIGIAHVNDVKSALGSSRKARETLTEILS</sequence>
<reference evidence="2 3" key="1">
    <citation type="submission" date="2014-04" db="EMBL/GenBank/DDBJ databases">
        <authorList>
            <consortium name="DOE Joint Genome Institute"/>
            <person name="Kuo A."/>
            <person name="Kohler A."/>
            <person name="Nagy L.G."/>
            <person name="Floudas D."/>
            <person name="Copeland A."/>
            <person name="Barry K.W."/>
            <person name="Cichocki N."/>
            <person name="Veneault-Fourrey C."/>
            <person name="LaButti K."/>
            <person name="Lindquist E.A."/>
            <person name="Lipzen A."/>
            <person name="Lundell T."/>
            <person name="Morin E."/>
            <person name="Murat C."/>
            <person name="Sun H."/>
            <person name="Tunlid A."/>
            <person name="Henrissat B."/>
            <person name="Grigoriev I.V."/>
            <person name="Hibbett D.S."/>
            <person name="Martin F."/>
            <person name="Nordberg H.P."/>
            <person name="Cantor M.N."/>
            <person name="Hua S.X."/>
        </authorList>
    </citation>
    <scope>NUCLEOTIDE SEQUENCE [LARGE SCALE GENOMIC DNA]</scope>
    <source>
        <strain evidence="2 3">LaAM-08-1</strain>
    </source>
</reference>
<name>A0A0C9WTF2_9AGAR</name>
<evidence type="ECO:0000313" key="3">
    <source>
        <dbReference type="Proteomes" id="UP000054477"/>
    </source>
</evidence>
<dbReference type="Proteomes" id="UP000054477">
    <property type="component" value="Unassembled WGS sequence"/>
</dbReference>